<evidence type="ECO:0000256" key="3">
    <source>
        <dbReference type="ARBA" id="ARBA00034487"/>
    </source>
</evidence>
<evidence type="ECO:0000256" key="8">
    <source>
        <dbReference type="ARBA" id="ARBA00048428"/>
    </source>
</evidence>
<evidence type="ECO:0000256" key="4">
    <source>
        <dbReference type="ARBA" id="ARBA00034521"/>
    </source>
</evidence>
<keyword evidence="11" id="KW-0489">Methyltransferase</keyword>
<evidence type="ECO:0000256" key="5">
    <source>
        <dbReference type="ARBA" id="ARBA00034545"/>
    </source>
</evidence>
<evidence type="ECO:0000313" key="11">
    <source>
        <dbReference type="EMBL" id="QLG61669.1"/>
    </source>
</evidence>
<evidence type="ECO:0000256" key="9">
    <source>
        <dbReference type="SAM" id="MobiDB-lite"/>
    </source>
</evidence>
<dbReference type="PANTHER" id="PTHR43675">
    <property type="entry name" value="ARSENITE METHYLTRANSFERASE"/>
    <property type="match status" value="1"/>
</dbReference>
<reference evidence="11 12" key="1">
    <citation type="submission" date="2020-06" db="EMBL/GenBank/DDBJ databases">
        <title>NJ-3-1, isolated from saline soil.</title>
        <authorList>
            <person name="Cui H.L."/>
            <person name="Shi X."/>
        </authorList>
    </citation>
    <scope>NUCLEOTIDE SEQUENCE [LARGE SCALE GENOMIC DNA]</scope>
    <source>
        <strain evidence="11 12">NJ-3-1</strain>
    </source>
</reference>
<dbReference type="InterPro" id="IPR026669">
    <property type="entry name" value="Arsenite_MeTrfase-like"/>
</dbReference>
<accession>A0A7D5LAW5</accession>
<dbReference type="GeneID" id="56037390"/>
<feature type="domain" description="Methyltransferase" evidence="10">
    <location>
        <begin position="91"/>
        <end position="234"/>
    </location>
</feature>
<proteinExistence type="inferred from homology"/>
<dbReference type="EMBL" id="CP058579">
    <property type="protein sequence ID" value="QLG61669.1"/>
    <property type="molecule type" value="Genomic_DNA"/>
</dbReference>
<dbReference type="SUPFAM" id="SSF53335">
    <property type="entry name" value="S-adenosyl-L-methionine-dependent methyltransferases"/>
    <property type="match status" value="1"/>
</dbReference>
<evidence type="ECO:0000313" key="12">
    <source>
        <dbReference type="Proteomes" id="UP000509626"/>
    </source>
</evidence>
<evidence type="ECO:0000259" key="10">
    <source>
        <dbReference type="Pfam" id="PF13847"/>
    </source>
</evidence>
<gene>
    <name evidence="11" type="primary">arsM</name>
    <name evidence="11" type="ORF">HUG12_07985</name>
</gene>
<keyword evidence="2" id="KW-0949">S-adenosyl-L-methionine</keyword>
<evidence type="ECO:0000256" key="6">
    <source>
        <dbReference type="ARBA" id="ARBA00047941"/>
    </source>
</evidence>
<keyword evidence="1 11" id="KW-0808">Transferase</keyword>
<dbReference type="GO" id="GO:0032259">
    <property type="term" value="P:methylation"/>
    <property type="evidence" value="ECO:0007669"/>
    <property type="project" value="UniProtKB-KW"/>
</dbReference>
<dbReference type="AlphaFoldDB" id="A0A7D5LAW5"/>
<keyword evidence="12" id="KW-1185">Reference proteome</keyword>
<dbReference type="InterPro" id="IPR029063">
    <property type="entry name" value="SAM-dependent_MTases_sf"/>
</dbReference>
<feature type="region of interest" description="Disordered" evidence="9">
    <location>
        <begin position="1"/>
        <end position="66"/>
    </location>
</feature>
<dbReference type="PANTHER" id="PTHR43675:SF8">
    <property type="entry name" value="ARSENITE METHYLTRANSFERASE"/>
    <property type="match status" value="1"/>
</dbReference>
<dbReference type="RefSeq" id="WP_179268254.1">
    <property type="nucleotide sequence ID" value="NZ_CP058579.1"/>
</dbReference>
<dbReference type="Pfam" id="PF13847">
    <property type="entry name" value="Methyltransf_31"/>
    <property type="match status" value="1"/>
</dbReference>
<dbReference type="GO" id="GO:0030791">
    <property type="term" value="F:arsenite methyltransferase activity"/>
    <property type="evidence" value="ECO:0007669"/>
    <property type="project" value="UniProtKB-EC"/>
</dbReference>
<dbReference type="OrthoDB" id="57427at2157"/>
<comment type="catalytic activity">
    <reaction evidence="6">
        <text>arsenic triglutathione + [thioredoxin]-dithiol + S-adenosyl-L-methionine + 2 H2O = methylarsonous acid + [thioredoxin]-disulfide + 3 glutathione + S-adenosyl-L-homocysteine + H(+)</text>
        <dbReference type="Rhea" id="RHEA:69460"/>
        <dbReference type="Rhea" id="RHEA-COMP:10698"/>
        <dbReference type="Rhea" id="RHEA-COMP:10700"/>
        <dbReference type="ChEBI" id="CHEBI:15377"/>
        <dbReference type="ChEBI" id="CHEBI:15378"/>
        <dbReference type="ChEBI" id="CHEBI:17826"/>
        <dbReference type="ChEBI" id="CHEBI:29950"/>
        <dbReference type="ChEBI" id="CHEBI:50058"/>
        <dbReference type="ChEBI" id="CHEBI:57856"/>
        <dbReference type="ChEBI" id="CHEBI:57925"/>
        <dbReference type="ChEBI" id="CHEBI:59789"/>
        <dbReference type="ChEBI" id="CHEBI:183640"/>
        <dbReference type="EC" id="2.1.1.137"/>
    </reaction>
</comment>
<dbReference type="InterPro" id="IPR025714">
    <property type="entry name" value="Methyltranfer_dom"/>
</dbReference>
<dbReference type="NCBIfam" id="NF008823">
    <property type="entry name" value="PRK11873.1"/>
    <property type="match status" value="1"/>
</dbReference>
<organism evidence="11 12">
    <name type="scientific">Halorarum salinum</name>
    <dbReference type="NCBI Taxonomy" id="2743089"/>
    <lineage>
        <taxon>Archaea</taxon>
        <taxon>Methanobacteriati</taxon>
        <taxon>Methanobacteriota</taxon>
        <taxon>Stenosarchaea group</taxon>
        <taxon>Halobacteria</taxon>
        <taxon>Halobacteriales</taxon>
        <taxon>Haloferacaceae</taxon>
        <taxon>Halorarum</taxon>
    </lineage>
</organism>
<comment type="catalytic activity">
    <reaction evidence="8">
        <text>arsenic triglutathione + 3 [thioredoxin]-dithiol + 3 S-adenosyl-L-methionine = trimethylarsine + 3 [thioredoxin]-disulfide + 3 glutathione + 3 S-adenosyl-L-homocysteine + 3 H(+)</text>
        <dbReference type="Rhea" id="RHEA:69432"/>
        <dbReference type="Rhea" id="RHEA-COMP:10698"/>
        <dbReference type="Rhea" id="RHEA-COMP:10700"/>
        <dbReference type="ChEBI" id="CHEBI:15378"/>
        <dbReference type="ChEBI" id="CHEBI:27130"/>
        <dbReference type="ChEBI" id="CHEBI:29950"/>
        <dbReference type="ChEBI" id="CHEBI:50058"/>
        <dbReference type="ChEBI" id="CHEBI:57856"/>
        <dbReference type="ChEBI" id="CHEBI:57925"/>
        <dbReference type="ChEBI" id="CHEBI:59789"/>
        <dbReference type="ChEBI" id="CHEBI:183640"/>
        <dbReference type="EC" id="2.1.1.137"/>
    </reaction>
</comment>
<evidence type="ECO:0000256" key="2">
    <source>
        <dbReference type="ARBA" id="ARBA00022691"/>
    </source>
</evidence>
<name>A0A7D5LAW5_9EURY</name>
<evidence type="ECO:0000256" key="7">
    <source>
        <dbReference type="ARBA" id="ARBA00047943"/>
    </source>
</evidence>
<dbReference type="KEGG" id="halu:HUG12_07985"/>
<protein>
    <recommendedName>
        <fullName evidence="5">Arsenite methyltransferase</fullName>
        <ecNumber evidence="4">2.1.1.137</ecNumber>
    </recommendedName>
</protein>
<dbReference type="Proteomes" id="UP000509626">
    <property type="component" value="Chromosome"/>
</dbReference>
<comment type="similarity">
    <text evidence="3">Belongs to the methyltransferase superfamily. Arsenite methyltransferase family.</text>
</comment>
<dbReference type="EC" id="2.1.1.137" evidence="4"/>
<dbReference type="Gene3D" id="3.40.50.150">
    <property type="entry name" value="Vaccinia Virus protein VP39"/>
    <property type="match status" value="1"/>
</dbReference>
<sequence>MTDEAPTADADDGRPDPATQRAAVRERYGRIATESSSCGSSGCCGDGGADGEPSPERARELGYSDDDLDAVDPGANLGLGCGNPTAIASLEEGDGVLDLGSGAGFDCFLAAREVGPEGRVVGVDMTPEMVERGRENAEANDATNVEFRLGEIEHLPVADRSVDVILSNCVVNLSPDKPQVFREAYRVLRPGGRLAVSDVVLTAELPSGLRADPASVAACVGGASPVPALETMLSDAGFVGVSVEPKSDSDEFIRDWDDERDLSDYVVAATIEGEKPKTGAHP</sequence>
<evidence type="ECO:0000256" key="1">
    <source>
        <dbReference type="ARBA" id="ARBA00022679"/>
    </source>
</evidence>
<comment type="catalytic activity">
    <reaction evidence="7">
        <text>arsenic triglutathione + 2 [thioredoxin]-dithiol + 2 S-adenosyl-L-methionine + H2O = dimethylarsinous acid + 2 [thioredoxin]-disulfide + 3 glutathione + 2 S-adenosyl-L-homocysteine + 2 H(+)</text>
        <dbReference type="Rhea" id="RHEA:69464"/>
        <dbReference type="Rhea" id="RHEA-COMP:10698"/>
        <dbReference type="Rhea" id="RHEA-COMP:10700"/>
        <dbReference type="ChEBI" id="CHEBI:15377"/>
        <dbReference type="ChEBI" id="CHEBI:15378"/>
        <dbReference type="ChEBI" id="CHEBI:23808"/>
        <dbReference type="ChEBI" id="CHEBI:29950"/>
        <dbReference type="ChEBI" id="CHEBI:50058"/>
        <dbReference type="ChEBI" id="CHEBI:57856"/>
        <dbReference type="ChEBI" id="CHEBI:57925"/>
        <dbReference type="ChEBI" id="CHEBI:59789"/>
        <dbReference type="ChEBI" id="CHEBI:183640"/>
        <dbReference type="EC" id="2.1.1.137"/>
    </reaction>
</comment>
<dbReference type="CDD" id="cd02440">
    <property type="entry name" value="AdoMet_MTases"/>
    <property type="match status" value="1"/>
</dbReference>